<dbReference type="Proteomes" id="UP000324222">
    <property type="component" value="Unassembled WGS sequence"/>
</dbReference>
<proteinExistence type="predicted"/>
<reference evidence="2 3" key="1">
    <citation type="submission" date="2019-05" db="EMBL/GenBank/DDBJ databases">
        <title>Another draft genome of Portunus trituberculatus and its Hox gene families provides insights of decapod evolution.</title>
        <authorList>
            <person name="Jeong J.-H."/>
            <person name="Song I."/>
            <person name="Kim S."/>
            <person name="Choi T."/>
            <person name="Kim D."/>
            <person name="Ryu S."/>
            <person name="Kim W."/>
        </authorList>
    </citation>
    <scope>NUCLEOTIDE SEQUENCE [LARGE SCALE GENOMIC DNA]</scope>
    <source>
        <tissue evidence="2">Muscle</tissue>
    </source>
</reference>
<keyword evidence="3" id="KW-1185">Reference proteome</keyword>
<evidence type="ECO:0000313" key="2">
    <source>
        <dbReference type="EMBL" id="MPC37101.1"/>
    </source>
</evidence>
<dbReference type="EMBL" id="VSRR010003690">
    <property type="protein sequence ID" value="MPC37101.1"/>
    <property type="molecule type" value="Genomic_DNA"/>
</dbReference>
<gene>
    <name evidence="2" type="ORF">E2C01_030575</name>
</gene>
<keyword evidence="1" id="KW-0732">Signal</keyword>
<accession>A0A5B7ER68</accession>
<organism evidence="2 3">
    <name type="scientific">Portunus trituberculatus</name>
    <name type="common">Swimming crab</name>
    <name type="synonym">Neptunus trituberculatus</name>
    <dbReference type="NCBI Taxonomy" id="210409"/>
    <lineage>
        <taxon>Eukaryota</taxon>
        <taxon>Metazoa</taxon>
        <taxon>Ecdysozoa</taxon>
        <taxon>Arthropoda</taxon>
        <taxon>Crustacea</taxon>
        <taxon>Multicrustacea</taxon>
        <taxon>Malacostraca</taxon>
        <taxon>Eumalacostraca</taxon>
        <taxon>Eucarida</taxon>
        <taxon>Decapoda</taxon>
        <taxon>Pleocyemata</taxon>
        <taxon>Brachyura</taxon>
        <taxon>Eubrachyura</taxon>
        <taxon>Portunoidea</taxon>
        <taxon>Portunidae</taxon>
        <taxon>Portuninae</taxon>
        <taxon>Portunus</taxon>
    </lineage>
</organism>
<name>A0A5B7ER68_PORTR</name>
<comment type="caution">
    <text evidence="2">The sequence shown here is derived from an EMBL/GenBank/DDBJ whole genome shotgun (WGS) entry which is preliminary data.</text>
</comment>
<feature type="chain" id="PRO_5022852733" evidence="1">
    <location>
        <begin position="20"/>
        <end position="197"/>
    </location>
</feature>
<protein>
    <submittedName>
        <fullName evidence="2">Uncharacterized protein</fullName>
    </submittedName>
</protein>
<evidence type="ECO:0000313" key="3">
    <source>
        <dbReference type="Proteomes" id="UP000324222"/>
    </source>
</evidence>
<feature type="signal peptide" evidence="1">
    <location>
        <begin position="1"/>
        <end position="19"/>
    </location>
</feature>
<dbReference type="AlphaFoldDB" id="A0A5B7ER68"/>
<sequence length="197" mass="21776">MKAVLFALLVCASVCVVAGVPDFYDRHALTQFSLCGFKKKSGSIYVQPRRAAILTFGNPPGSKQPPPGRDIHECLISINTRENFSLSAVIEEMSIAATLNENTRGWECDGDYLKISTSGTSFISKILNIIPGDFFRSKKTDKLCGVRKGKPRDAHLHCNDTVSYTCLTLSYKLKLIFERQEIVLLRSGAESGFVRHG</sequence>
<evidence type="ECO:0000256" key="1">
    <source>
        <dbReference type="SAM" id="SignalP"/>
    </source>
</evidence>